<feature type="transmembrane region" description="Helical" evidence="8">
    <location>
        <begin position="56"/>
        <end position="73"/>
    </location>
</feature>
<keyword evidence="7 8" id="KW-0472">Membrane</keyword>
<keyword evidence="5 8" id="KW-0812">Transmembrane</keyword>
<dbReference type="NCBIfam" id="NF037981">
    <property type="entry name" value="NCS2_1"/>
    <property type="match status" value="1"/>
</dbReference>
<name>A0ABT9IQM0_9MICC</name>
<feature type="transmembrane region" description="Helical" evidence="8">
    <location>
        <begin position="202"/>
        <end position="222"/>
    </location>
</feature>
<proteinExistence type="inferred from homology"/>
<feature type="transmembrane region" description="Helical" evidence="8">
    <location>
        <begin position="170"/>
        <end position="190"/>
    </location>
</feature>
<keyword evidence="6 8" id="KW-1133">Transmembrane helix</keyword>
<dbReference type="InterPro" id="IPR006042">
    <property type="entry name" value="Xan_ur_permease"/>
</dbReference>
<evidence type="ECO:0000256" key="7">
    <source>
        <dbReference type="ARBA" id="ARBA00023136"/>
    </source>
</evidence>
<dbReference type="PANTHER" id="PTHR42810">
    <property type="entry name" value="PURINE PERMEASE C1399.01C-RELATED"/>
    <property type="match status" value="1"/>
</dbReference>
<evidence type="ECO:0000256" key="5">
    <source>
        <dbReference type="ARBA" id="ARBA00022692"/>
    </source>
</evidence>
<sequence length="490" mass="50429">MSATTVKPTTTRPEDERLPIGSTIAYGLQHVLTMYGGIIAPPLVIGQAAGLKPDQIGVLIASCLFMGGVATLLQTLGVKFFGSQLPLVQGVSFAGVATMSAIVSQGGGLPAVFGSVIVASIIGLVIAPLFSQILRFFPPVVTGTVITTIGLTLLPVAANWVMGGNAKAPNYGSVANLGLAAVTFVIALVLSKVGSGTVSRLSILLAMVIGTVIALFTGQADFSKVGTGAIFALPTPFAFGPPTFNIASIISMFIVILVTLTETSADIIAVGEIVGTKVDRHRVANGLRADMISSAVAPVFGSFTQSAFAQNVGLVAITGIKSRFVVTAGGGILILLGLFPVVGRVVQAVPMPVLGGAGVILFATVAASGIRTLSAVSYKGNMNLIVVASSLGFGLLPVVSPNIYDKFPAWFITIFHSGISSAAIMAILLNVLFNHLKAGNAKDSSVFVAGTDRVLTTQEIRVLREGDRFENGKLIDSDGKEVPIEQDSAH</sequence>
<feature type="transmembrane region" description="Helical" evidence="8">
    <location>
        <begin position="109"/>
        <end position="130"/>
    </location>
</feature>
<feature type="transmembrane region" description="Helical" evidence="8">
    <location>
        <begin position="382"/>
        <end position="404"/>
    </location>
</feature>
<keyword evidence="4" id="KW-1003">Cell membrane</keyword>
<evidence type="ECO:0000313" key="10">
    <source>
        <dbReference type="Proteomes" id="UP001232725"/>
    </source>
</evidence>
<dbReference type="Pfam" id="PF00860">
    <property type="entry name" value="Xan_ur_permease"/>
    <property type="match status" value="1"/>
</dbReference>
<comment type="subcellular location">
    <subcellularLocation>
        <location evidence="1">Cell membrane</location>
        <topology evidence="1">Multi-pass membrane protein</topology>
    </subcellularLocation>
</comment>
<keyword evidence="10" id="KW-1185">Reference proteome</keyword>
<dbReference type="Proteomes" id="UP001232725">
    <property type="component" value="Unassembled WGS sequence"/>
</dbReference>
<dbReference type="NCBIfam" id="TIGR03173">
    <property type="entry name" value="pbuX"/>
    <property type="match status" value="1"/>
</dbReference>
<keyword evidence="3" id="KW-0813">Transport</keyword>
<protein>
    <submittedName>
        <fullName evidence="9">Nucleobase:cation symporter-2 family protein</fullName>
    </submittedName>
</protein>
<evidence type="ECO:0000256" key="3">
    <source>
        <dbReference type="ARBA" id="ARBA00022448"/>
    </source>
</evidence>
<evidence type="ECO:0000256" key="6">
    <source>
        <dbReference type="ARBA" id="ARBA00022989"/>
    </source>
</evidence>
<evidence type="ECO:0000256" key="4">
    <source>
        <dbReference type="ARBA" id="ARBA00022475"/>
    </source>
</evidence>
<dbReference type="InterPro" id="IPR017588">
    <property type="entry name" value="UacT-like"/>
</dbReference>
<comment type="caution">
    <text evidence="9">The sequence shown here is derived from an EMBL/GenBank/DDBJ whole genome shotgun (WGS) entry which is preliminary data.</text>
</comment>
<dbReference type="InterPro" id="IPR006043">
    <property type="entry name" value="NCS2"/>
</dbReference>
<evidence type="ECO:0000256" key="8">
    <source>
        <dbReference type="SAM" id="Phobius"/>
    </source>
</evidence>
<organism evidence="9 10">
    <name type="scientific">Arthrobacter horti</name>
    <dbReference type="NCBI Taxonomy" id="3068273"/>
    <lineage>
        <taxon>Bacteria</taxon>
        <taxon>Bacillati</taxon>
        <taxon>Actinomycetota</taxon>
        <taxon>Actinomycetes</taxon>
        <taxon>Micrococcales</taxon>
        <taxon>Micrococcaceae</taxon>
        <taxon>Arthrobacter</taxon>
    </lineage>
</organism>
<comment type="similarity">
    <text evidence="2">Belongs to the nucleobase:cation symporter-2 (NCS2) (TC 2.A.40) family.</text>
</comment>
<evidence type="ECO:0000313" key="9">
    <source>
        <dbReference type="EMBL" id="MDP5227647.1"/>
    </source>
</evidence>
<dbReference type="PANTHER" id="PTHR42810:SF4">
    <property type="entry name" value="URIC ACID TRANSPORTER UACT"/>
    <property type="match status" value="1"/>
</dbReference>
<gene>
    <name evidence="9" type="ORF">Q9R02_10825</name>
</gene>
<evidence type="ECO:0000256" key="1">
    <source>
        <dbReference type="ARBA" id="ARBA00004651"/>
    </source>
</evidence>
<feature type="transmembrane region" description="Helical" evidence="8">
    <location>
        <begin position="85"/>
        <end position="103"/>
    </location>
</feature>
<dbReference type="EMBL" id="JAVALS010000006">
    <property type="protein sequence ID" value="MDP5227647.1"/>
    <property type="molecule type" value="Genomic_DNA"/>
</dbReference>
<dbReference type="RefSeq" id="WP_305996697.1">
    <property type="nucleotide sequence ID" value="NZ_JAVALS010000006.1"/>
</dbReference>
<dbReference type="NCBIfam" id="TIGR00801">
    <property type="entry name" value="ncs2"/>
    <property type="match status" value="1"/>
</dbReference>
<feature type="transmembrane region" description="Helical" evidence="8">
    <location>
        <begin position="349"/>
        <end position="370"/>
    </location>
</feature>
<dbReference type="PROSITE" id="PS01116">
    <property type="entry name" value="XANTH_URACIL_PERMASE"/>
    <property type="match status" value="1"/>
</dbReference>
<accession>A0ABT9IQM0</accession>
<feature type="transmembrane region" description="Helical" evidence="8">
    <location>
        <begin position="410"/>
        <end position="433"/>
    </location>
</feature>
<feature type="transmembrane region" description="Helical" evidence="8">
    <location>
        <begin position="137"/>
        <end position="158"/>
    </location>
</feature>
<feature type="transmembrane region" description="Helical" evidence="8">
    <location>
        <begin position="242"/>
        <end position="260"/>
    </location>
</feature>
<reference evidence="9 10" key="1">
    <citation type="submission" date="2023-08" db="EMBL/GenBank/DDBJ databases">
        <title>Arthrobacter horti sp. nov., isolated from forest soil.</title>
        <authorList>
            <person name="Park M."/>
        </authorList>
    </citation>
    <scope>NUCLEOTIDE SEQUENCE [LARGE SCALE GENOMIC DNA]</scope>
    <source>
        <strain evidence="9 10">YJM1</strain>
    </source>
</reference>
<feature type="transmembrane region" description="Helical" evidence="8">
    <location>
        <begin position="324"/>
        <end position="343"/>
    </location>
</feature>
<evidence type="ECO:0000256" key="2">
    <source>
        <dbReference type="ARBA" id="ARBA00008821"/>
    </source>
</evidence>